<dbReference type="Pfam" id="PF20431">
    <property type="entry name" value="E_motif"/>
    <property type="match status" value="1"/>
</dbReference>
<feature type="repeat" description="PPR" evidence="3">
    <location>
        <begin position="79"/>
        <end position="113"/>
    </location>
</feature>
<dbReference type="Gene3D" id="1.25.40.10">
    <property type="entry name" value="Tetratricopeptide repeat domain"/>
    <property type="match status" value="3"/>
</dbReference>
<evidence type="ECO:0000313" key="5">
    <source>
        <dbReference type="Proteomes" id="UP000541444"/>
    </source>
</evidence>
<dbReference type="InterPro" id="IPR002885">
    <property type="entry name" value="PPR_rpt"/>
</dbReference>
<evidence type="ECO:0008006" key="6">
    <source>
        <dbReference type="Google" id="ProtNLM"/>
    </source>
</evidence>
<feature type="repeat" description="PPR" evidence="3">
    <location>
        <begin position="181"/>
        <end position="216"/>
    </location>
</feature>
<evidence type="ECO:0000256" key="1">
    <source>
        <dbReference type="ARBA" id="ARBA00006643"/>
    </source>
</evidence>
<dbReference type="Pfam" id="PF12854">
    <property type="entry name" value="PPR_1"/>
    <property type="match status" value="1"/>
</dbReference>
<organism evidence="4 5">
    <name type="scientific">Kingdonia uniflora</name>
    <dbReference type="NCBI Taxonomy" id="39325"/>
    <lineage>
        <taxon>Eukaryota</taxon>
        <taxon>Viridiplantae</taxon>
        <taxon>Streptophyta</taxon>
        <taxon>Embryophyta</taxon>
        <taxon>Tracheophyta</taxon>
        <taxon>Spermatophyta</taxon>
        <taxon>Magnoliopsida</taxon>
        <taxon>Ranunculales</taxon>
        <taxon>Circaeasteraceae</taxon>
        <taxon>Kingdonia</taxon>
    </lineage>
</organism>
<dbReference type="EMBL" id="JACGCM010001726">
    <property type="protein sequence ID" value="KAF6150722.1"/>
    <property type="molecule type" value="Genomic_DNA"/>
</dbReference>
<reference evidence="4 5" key="1">
    <citation type="journal article" date="2020" name="IScience">
        <title>Genome Sequencing of the Endangered Kingdonia uniflora (Circaeasteraceae, Ranunculales) Reveals Potential Mechanisms of Evolutionary Specialization.</title>
        <authorList>
            <person name="Sun Y."/>
            <person name="Deng T."/>
            <person name="Zhang A."/>
            <person name="Moore M.J."/>
            <person name="Landis J.B."/>
            <person name="Lin N."/>
            <person name="Zhang H."/>
            <person name="Zhang X."/>
            <person name="Huang J."/>
            <person name="Zhang X."/>
            <person name="Sun H."/>
            <person name="Wang H."/>
        </authorList>
    </citation>
    <scope>NUCLEOTIDE SEQUENCE [LARGE SCALE GENOMIC DNA]</scope>
    <source>
        <strain evidence="4">TB1705</strain>
        <tissue evidence="4">Leaf</tissue>
    </source>
</reference>
<sequence>MTLESFSNFRRNGGTPNQHTYPLLLKTLSNQNPNQIHAQALKFGLCNDTFVQNALVSAYANGGFLDFARVVFNENPRRDSVLWTAMINGFVKNNEGEKGLDCFMRMRSLGVFVDGVTVVGVLGAIGVIGDVWFGRWIHGFYVVCGRVQFDVYVGGALLNMYVKCGCCDDLRKLFDEMPVRNVVLWTVLISGYVNCSRFKEALLVFQDMLVDKQIEPNQATLSSVLTACAHLGALDQGRWVHSYIDKNKVVVNSILGTSLVDMYAKCGCIEEAFWVFETLPRKNVYAWTTMINGLAMHGEAQRSLDLLYRMLIDGIPPNEVTFVGILCACCHGGLLDEGRRCFSSMNQIYGVEPNVNHYGCMVDLLGRAGKLGEAFELIKNMPMEPTAGVWGALFSACIIHKDYELGEQIGKHLINLRPNHSGRYMRLANLYAICGKWDDVARIRKFMKEKGVKKIRGYSAIEVDGVTHEFIAGVNPKF</sequence>
<comment type="similarity">
    <text evidence="1">Belongs to the PPR family. PCMP-H subfamily.</text>
</comment>
<dbReference type="GO" id="GO:0003723">
    <property type="term" value="F:RNA binding"/>
    <property type="evidence" value="ECO:0007669"/>
    <property type="project" value="InterPro"/>
</dbReference>
<dbReference type="Pfam" id="PF01535">
    <property type="entry name" value="PPR"/>
    <property type="match status" value="1"/>
</dbReference>
<proteinExistence type="inferred from homology"/>
<dbReference type="PANTHER" id="PTHR47926">
    <property type="entry name" value="PENTATRICOPEPTIDE REPEAT-CONTAINING PROTEIN"/>
    <property type="match status" value="1"/>
</dbReference>
<dbReference type="InterPro" id="IPR046848">
    <property type="entry name" value="E_motif"/>
</dbReference>
<evidence type="ECO:0000313" key="4">
    <source>
        <dbReference type="EMBL" id="KAF6150722.1"/>
    </source>
</evidence>
<dbReference type="AlphaFoldDB" id="A0A7J7M799"/>
<dbReference type="OrthoDB" id="1928216at2759"/>
<keyword evidence="2" id="KW-0677">Repeat</keyword>
<dbReference type="GO" id="GO:0009451">
    <property type="term" value="P:RNA modification"/>
    <property type="evidence" value="ECO:0007669"/>
    <property type="project" value="InterPro"/>
</dbReference>
<dbReference type="Pfam" id="PF13041">
    <property type="entry name" value="PPR_2"/>
    <property type="match status" value="2"/>
</dbReference>
<feature type="repeat" description="PPR" evidence="3">
    <location>
        <begin position="283"/>
        <end position="317"/>
    </location>
</feature>
<dbReference type="PANTHER" id="PTHR47926:SF463">
    <property type="entry name" value="PENTATRICOPEPTIDE REPEAT-CONTAINING PROTEIN"/>
    <property type="match status" value="1"/>
</dbReference>
<dbReference type="FunFam" id="1.25.40.10:FF:000333">
    <property type="entry name" value="Pentatricopeptide repeat-containing protein"/>
    <property type="match status" value="1"/>
</dbReference>
<comment type="caution">
    <text evidence="4">The sequence shown here is derived from an EMBL/GenBank/DDBJ whole genome shotgun (WGS) entry which is preliminary data.</text>
</comment>
<dbReference type="NCBIfam" id="TIGR00756">
    <property type="entry name" value="PPR"/>
    <property type="match status" value="4"/>
</dbReference>
<protein>
    <recommendedName>
        <fullName evidence="6">Pentatricopeptide repeat-containing protein</fullName>
    </recommendedName>
</protein>
<dbReference type="FunFam" id="1.25.40.10:FF:000329">
    <property type="entry name" value="Pentatricopeptide repeat-containing protein"/>
    <property type="match status" value="1"/>
</dbReference>
<accession>A0A7J7M799</accession>
<dbReference type="Proteomes" id="UP000541444">
    <property type="component" value="Unassembled WGS sequence"/>
</dbReference>
<name>A0A7J7M799_9MAGN</name>
<dbReference type="PROSITE" id="PS51375">
    <property type="entry name" value="PPR"/>
    <property type="match status" value="3"/>
</dbReference>
<evidence type="ECO:0000256" key="2">
    <source>
        <dbReference type="ARBA" id="ARBA00022737"/>
    </source>
</evidence>
<dbReference type="InterPro" id="IPR011990">
    <property type="entry name" value="TPR-like_helical_dom_sf"/>
</dbReference>
<evidence type="ECO:0000256" key="3">
    <source>
        <dbReference type="PROSITE-ProRule" id="PRU00708"/>
    </source>
</evidence>
<gene>
    <name evidence="4" type="ORF">GIB67_020805</name>
</gene>
<keyword evidence="5" id="KW-1185">Reference proteome</keyword>
<dbReference type="InterPro" id="IPR046960">
    <property type="entry name" value="PPR_At4g14850-like_plant"/>
</dbReference>